<organism evidence="1 2">
    <name type="scientific">Nesterenkonia aethiopica</name>
    <dbReference type="NCBI Taxonomy" id="269144"/>
    <lineage>
        <taxon>Bacteria</taxon>
        <taxon>Bacillati</taxon>
        <taxon>Actinomycetota</taxon>
        <taxon>Actinomycetes</taxon>
        <taxon>Micrococcales</taxon>
        <taxon>Micrococcaceae</taxon>
        <taxon>Nesterenkonia</taxon>
    </lineage>
</organism>
<accession>A0ABP6LNT3</accession>
<name>A0ABP6LNT3_9MICC</name>
<sequence>MTSIIDVHSIPAARRLAYELGARLVLWATRCEEISVVRRERPGPQEIHRRRLVGWEARRRHDDMVARATAAPYGYLP</sequence>
<protein>
    <submittedName>
        <fullName evidence="1">Uncharacterized protein</fullName>
    </submittedName>
</protein>
<comment type="caution">
    <text evidence="1">The sequence shown here is derived from an EMBL/GenBank/DDBJ whole genome shotgun (WGS) entry which is preliminary data.</text>
</comment>
<gene>
    <name evidence="1" type="ORF">GCM10010529_04660</name>
</gene>
<reference evidence="2" key="1">
    <citation type="journal article" date="2019" name="Int. J. Syst. Evol. Microbiol.">
        <title>The Global Catalogue of Microorganisms (GCM) 10K type strain sequencing project: providing services to taxonomists for standard genome sequencing and annotation.</title>
        <authorList>
            <consortium name="The Broad Institute Genomics Platform"/>
            <consortium name="The Broad Institute Genome Sequencing Center for Infectious Disease"/>
            <person name="Wu L."/>
            <person name="Ma J."/>
        </authorList>
    </citation>
    <scope>NUCLEOTIDE SEQUENCE [LARGE SCALE GENOMIC DNA]</scope>
    <source>
        <strain evidence="2">JCM 14309</strain>
    </source>
</reference>
<dbReference type="RefSeq" id="WP_344683087.1">
    <property type="nucleotide sequence ID" value="NZ_BAAAVT010000002.1"/>
</dbReference>
<keyword evidence="2" id="KW-1185">Reference proteome</keyword>
<dbReference type="EMBL" id="BAAAVT010000002">
    <property type="protein sequence ID" value="GAA3053702.1"/>
    <property type="molecule type" value="Genomic_DNA"/>
</dbReference>
<evidence type="ECO:0000313" key="2">
    <source>
        <dbReference type="Proteomes" id="UP001500236"/>
    </source>
</evidence>
<proteinExistence type="predicted"/>
<evidence type="ECO:0000313" key="1">
    <source>
        <dbReference type="EMBL" id="GAA3053702.1"/>
    </source>
</evidence>
<dbReference type="Proteomes" id="UP001500236">
    <property type="component" value="Unassembled WGS sequence"/>
</dbReference>